<feature type="region of interest" description="Disordered" evidence="3">
    <location>
        <begin position="472"/>
        <end position="498"/>
    </location>
</feature>
<proteinExistence type="predicted"/>
<feature type="compositionally biased region" description="Acidic residues" evidence="3">
    <location>
        <begin position="431"/>
        <end position="457"/>
    </location>
</feature>
<sequence length="666" mass="72531">MTFPPPLTAYSPNGTLIALANSNASKSGLIRCYDSTAASLKFTLRLPKTKSGDDDGGDPPALRKLVFASDQYLCGWQCDSSTLIVWDLDRGVPSHVIDVSTSERKKKKRKSGDGEETGIVCDIAARSAKLFALVYFPSHDKGKCRVMQYDLNSSEGRLEKKIKVGSVHGSGGGRGMGLAVSSTGTMAIRMDNVLKVHDFNGEKLCKMDSIPSWESTEGTSAMEYSKDGSYLVVSGGNGSIMAFHINKNDNQYKLQPMAVLKPKSDGLITSLDTIVSSKTIGVLAFQAGVGGSYFLFPSTEMATTLDGMVPQVPTATIQTKVENALISSGFHPIRKSEMLFLFRHASTAPGSGTTLPMETLSYNDANGTGVSGTIFVRPPSEHDVTAGEGNNKKKRKAANEVALPPGEQGMEASMTTDLTLAKKKKTNITTIDDDGENDVNMNSEEEDDFKLEEDEDGEHGQSIAERLAMLSSAMEQTDEEEEDDEDEDEDSIVAKAAKQQSSAKSKFNIKSATSESLTTLLTQALSSNDSIQLNIALQVTDRRMVENTVRALQLLDAQREDRTTEGFVPMLMGHIVRRIARRHTLVTPLGVWIKAILLSTSQISSRHLLDGNAANITDEQEERMIQEGRELALKLGPLRNFLNERVECFPQLLRLEGRLALLSQQL</sequence>
<comment type="subcellular location">
    <subcellularLocation>
        <location evidence="1">Nucleus</location>
    </subcellularLocation>
</comment>
<dbReference type="InterPro" id="IPR015943">
    <property type="entry name" value="WD40/YVTN_repeat-like_dom_sf"/>
</dbReference>
<protein>
    <recommendedName>
        <fullName evidence="6">Small-subunit processome Utp12 domain-containing protein</fullName>
    </recommendedName>
</protein>
<accession>A0ABD3PNV6</accession>
<keyword evidence="2" id="KW-0539">Nucleus</keyword>
<name>A0ABD3PNV6_9STRA</name>
<dbReference type="SUPFAM" id="SSF101908">
    <property type="entry name" value="Putative isomerase YbhE"/>
    <property type="match status" value="1"/>
</dbReference>
<dbReference type="InterPro" id="IPR052414">
    <property type="entry name" value="U3_snoRNA-assoc_WDR"/>
</dbReference>
<evidence type="ECO:0000256" key="3">
    <source>
        <dbReference type="SAM" id="MobiDB-lite"/>
    </source>
</evidence>
<dbReference type="PANTHER" id="PTHR44267">
    <property type="entry name" value="WD REPEAT-CONTAINING PROTEIN 43"/>
    <property type="match status" value="1"/>
</dbReference>
<evidence type="ECO:0000256" key="2">
    <source>
        <dbReference type="ARBA" id="ARBA00023242"/>
    </source>
</evidence>
<evidence type="ECO:0000313" key="5">
    <source>
        <dbReference type="Proteomes" id="UP001516023"/>
    </source>
</evidence>
<feature type="compositionally biased region" description="Acidic residues" evidence="3">
    <location>
        <begin position="476"/>
        <end position="491"/>
    </location>
</feature>
<dbReference type="AlphaFoldDB" id="A0ABD3PNV6"/>
<dbReference type="Gene3D" id="2.130.10.10">
    <property type="entry name" value="YVTN repeat-like/Quinoprotein amine dehydrogenase"/>
    <property type="match status" value="1"/>
</dbReference>
<dbReference type="EMBL" id="JABMIG020000142">
    <property type="protein sequence ID" value="KAL3789341.1"/>
    <property type="molecule type" value="Genomic_DNA"/>
</dbReference>
<comment type="caution">
    <text evidence="4">The sequence shown here is derived from an EMBL/GenBank/DDBJ whole genome shotgun (WGS) entry which is preliminary data.</text>
</comment>
<organism evidence="4 5">
    <name type="scientific">Cyclotella cryptica</name>
    <dbReference type="NCBI Taxonomy" id="29204"/>
    <lineage>
        <taxon>Eukaryota</taxon>
        <taxon>Sar</taxon>
        <taxon>Stramenopiles</taxon>
        <taxon>Ochrophyta</taxon>
        <taxon>Bacillariophyta</taxon>
        <taxon>Coscinodiscophyceae</taxon>
        <taxon>Thalassiosirophycidae</taxon>
        <taxon>Stephanodiscales</taxon>
        <taxon>Stephanodiscaceae</taxon>
        <taxon>Cyclotella</taxon>
    </lineage>
</organism>
<dbReference type="PANTHER" id="PTHR44267:SF1">
    <property type="entry name" value="WD REPEAT-CONTAINING PROTEIN 43"/>
    <property type="match status" value="1"/>
</dbReference>
<keyword evidence="5" id="KW-1185">Reference proteome</keyword>
<feature type="region of interest" description="Disordered" evidence="3">
    <location>
        <begin position="429"/>
        <end position="460"/>
    </location>
</feature>
<feature type="region of interest" description="Disordered" evidence="3">
    <location>
        <begin position="378"/>
        <end position="398"/>
    </location>
</feature>
<evidence type="ECO:0000313" key="4">
    <source>
        <dbReference type="EMBL" id="KAL3789341.1"/>
    </source>
</evidence>
<evidence type="ECO:0000256" key="1">
    <source>
        <dbReference type="ARBA" id="ARBA00004123"/>
    </source>
</evidence>
<gene>
    <name evidence="4" type="ORF">HJC23_006495</name>
</gene>
<evidence type="ECO:0008006" key="6">
    <source>
        <dbReference type="Google" id="ProtNLM"/>
    </source>
</evidence>
<reference evidence="4 5" key="1">
    <citation type="journal article" date="2020" name="G3 (Bethesda)">
        <title>Improved Reference Genome for Cyclotella cryptica CCMP332, a Model for Cell Wall Morphogenesis, Salinity Adaptation, and Lipid Production in Diatoms (Bacillariophyta).</title>
        <authorList>
            <person name="Roberts W.R."/>
            <person name="Downey K.M."/>
            <person name="Ruck E.C."/>
            <person name="Traller J.C."/>
            <person name="Alverson A.J."/>
        </authorList>
    </citation>
    <scope>NUCLEOTIDE SEQUENCE [LARGE SCALE GENOMIC DNA]</scope>
    <source>
        <strain evidence="4 5">CCMP332</strain>
    </source>
</reference>
<dbReference type="Proteomes" id="UP001516023">
    <property type="component" value="Unassembled WGS sequence"/>
</dbReference>